<dbReference type="EMBL" id="BGPR01029612">
    <property type="protein sequence ID" value="GBO01500.1"/>
    <property type="molecule type" value="Genomic_DNA"/>
</dbReference>
<protein>
    <recommendedName>
        <fullName evidence="3">HTH CENPB-type domain-containing protein</fullName>
    </recommendedName>
</protein>
<dbReference type="AlphaFoldDB" id="A0A4Y2TQ43"/>
<proteinExistence type="predicted"/>
<dbReference type="InterPro" id="IPR050863">
    <property type="entry name" value="CenT-Element_Derived"/>
</dbReference>
<sequence length="94" mass="10754">MKRNSEKTKKIFAELDSGKSAKFRNTVKSDDQTDSDTALYKWFVQKRCERISLSVPITQEKALVLNSKLGGSDDFKASSGWLEKFKIRHGQRRG</sequence>
<keyword evidence="5" id="KW-1185">Reference proteome</keyword>
<evidence type="ECO:0000313" key="4">
    <source>
        <dbReference type="EMBL" id="GBO01500.1"/>
    </source>
</evidence>
<evidence type="ECO:0000313" key="5">
    <source>
        <dbReference type="Proteomes" id="UP000499080"/>
    </source>
</evidence>
<evidence type="ECO:0000256" key="2">
    <source>
        <dbReference type="ARBA" id="ARBA00023125"/>
    </source>
</evidence>
<keyword evidence="2" id="KW-0238">DNA-binding</keyword>
<dbReference type="OrthoDB" id="8111264at2759"/>
<dbReference type="PROSITE" id="PS51253">
    <property type="entry name" value="HTH_CENPB"/>
    <property type="match status" value="1"/>
</dbReference>
<organism evidence="4 5">
    <name type="scientific">Araneus ventricosus</name>
    <name type="common">Orbweaver spider</name>
    <name type="synonym">Epeira ventricosa</name>
    <dbReference type="NCBI Taxonomy" id="182803"/>
    <lineage>
        <taxon>Eukaryota</taxon>
        <taxon>Metazoa</taxon>
        <taxon>Ecdysozoa</taxon>
        <taxon>Arthropoda</taxon>
        <taxon>Chelicerata</taxon>
        <taxon>Arachnida</taxon>
        <taxon>Araneae</taxon>
        <taxon>Araneomorphae</taxon>
        <taxon>Entelegynae</taxon>
        <taxon>Araneoidea</taxon>
        <taxon>Araneidae</taxon>
        <taxon>Araneus</taxon>
    </lineage>
</organism>
<comment type="subcellular location">
    <subcellularLocation>
        <location evidence="1">Nucleus</location>
    </subcellularLocation>
</comment>
<feature type="domain" description="HTH CENPB-type" evidence="3">
    <location>
        <begin position="23"/>
        <end position="94"/>
    </location>
</feature>
<evidence type="ECO:0000259" key="3">
    <source>
        <dbReference type="PROSITE" id="PS51253"/>
    </source>
</evidence>
<comment type="caution">
    <text evidence="4">The sequence shown here is derived from an EMBL/GenBank/DDBJ whole genome shotgun (WGS) entry which is preliminary data.</text>
</comment>
<dbReference type="Pfam" id="PF03221">
    <property type="entry name" value="HTH_Tnp_Tc5"/>
    <property type="match status" value="1"/>
</dbReference>
<dbReference type="InterPro" id="IPR006600">
    <property type="entry name" value="HTH_CenpB_DNA-bd_dom"/>
</dbReference>
<reference evidence="4 5" key="1">
    <citation type="journal article" date="2019" name="Sci. Rep.">
        <title>Orb-weaving spider Araneus ventricosus genome elucidates the spidroin gene catalogue.</title>
        <authorList>
            <person name="Kono N."/>
            <person name="Nakamura H."/>
            <person name="Ohtoshi R."/>
            <person name="Moran D.A.P."/>
            <person name="Shinohara A."/>
            <person name="Yoshida Y."/>
            <person name="Fujiwara M."/>
            <person name="Mori M."/>
            <person name="Tomita M."/>
            <person name="Arakawa K."/>
        </authorList>
    </citation>
    <scope>NUCLEOTIDE SEQUENCE [LARGE SCALE GENOMIC DNA]</scope>
</reference>
<dbReference type="GO" id="GO:0003677">
    <property type="term" value="F:DNA binding"/>
    <property type="evidence" value="ECO:0007669"/>
    <property type="project" value="UniProtKB-KW"/>
</dbReference>
<dbReference type="Gene3D" id="1.10.10.60">
    <property type="entry name" value="Homeodomain-like"/>
    <property type="match status" value="1"/>
</dbReference>
<accession>A0A4Y2TQ43</accession>
<evidence type="ECO:0000256" key="1">
    <source>
        <dbReference type="ARBA" id="ARBA00004123"/>
    </source>
</evidence>
<name>A0A4Y2TQ43_ARAVE</name>
<dbReference type="GO" id="GO:0005634">
    <property type="term" value="C:nucleus"/>
    <property type="evidence" value="ECO:0007669"/>
    <property type="project" value="UniProtKB-SubCell"/>
</dbReference>
<dbReference type="PANTHER" id="PTHR19303">
    <property type="entry name" value="TRANSPOSON"/>
    <property type="match status" value="1"/>
</dbReference>
<dbReference type="PANTHER" id="PTHR19303:SF73">
    <property type="entry name" value="PROTEIN PDC2"/>
    <property type="match status" value="1"/>
</dbReference>
<dbReference type="SMART" id="SM00674">
    <property type="entry name" value="CENPB"/>
    <property type="match status" value="1"/>
</dbReference>
<gene>
    <name evidence="4" type="ORF">AVEN_65844_1</name>
</gene>
<dbReference type="Proteomes" id="UP000499080">
    <property type="component" value="Unassembled WGS sequence"/>
</dbReference>
<dbReference type="SUPFAM" id="SSF46689">
    <property type="entry name" value="Homeodomain-like"/>
    <property type="match status" value="1"/>
</dbReference>
<dbReference type="InterPro" id="IPR009057">
    <property type="entry name" value="Homeodomain-like_sf"/>
</dbReference>